<dbReference type="Gene3D" id="2.130.10.10">
    <property type="entry name" value="YVTN repeat-like/Quinoprotein amine dehydrogenase"/>
    <property type="match status" value="2"/>
</dbReference>
<dbReference type="SUPFAM" id="SSF69322">
    <property type="entry name" value="Tricorn protease domain 2"/>
    <property type="match status" value="1"/>
</dbReference>
<evidence type="ECO:0000313" key="2">
    <source>
        <dbReference type="Proteomes" id="UP000436468"/>
    </source>
</evidence>
<proteinExistence type="predicted"/>
<dbReference type="InterPro" id="IPR015943">
    <property type="entry name" value="WD40/YVTN_repeat-like_dom_sf"/>
</dbReference>
<comment type="caution">
    <text evidence="1">The sequence shown here is derived from an EMBL/GenBank/DDBJ whole genome shotgun (WGS) entry which is preliminary data.</text>
</comment>
<dbReference type="SMART" id="SM00320">
    <property type="entry name" value="WD40"/>
    <property type="match status" value="4"/>
</dbReference>
<dbReference type="Proteomes" id="UP000436468">
    <property type="component" value="Unassembled WGS sequence"/>
</dbReference>
<dbReference type="InterPro" id="IPR001680">
    <property type="entry name" value="WD40_rpt"/>
</dbReference>
<sequence length="369" mass="38248">MDTMEADTATLYDLLGRHWTVGAPVTSLAFAEDGVAFALADGALAIAPLTDIEPPQDRCRVALDGGRATISPRRKPAPPLTKVVISDAPLHLALIGTSGFVASDHSRLLRVSASGVTHLIADHGSPIDLVAPVQAGGILAASGGSVIFYNPNGDVGWLQERAGGHASALAVSRDSRRFAVGADNCLLVRAFGARPGPAASFELGPISHLAWSPDGSWLAASVVGTGVVLVRLADARIVRMSSYPGSTASLSWSADSRVLVTSGAYRMIAWDIASLSDDSERPASLATGRARPVLVKAVDIHPEGQLIAAGYADGMVVVAKIGESDELLVKPPGRGAIHALRWSADGQHLAFGTDNGEAAIVTFPSHIFK</sequence>
<evidence type="ECO:0000313" key="1">
    <source>
        <dbReference type="EMBL" id="MVT64598.1"/>
    </source>
</evidence>
<keyword evidence="2" id="KW-1185">Reference proteome</keyword>
<dbReference type="PANTHER" id="PTHR19879">
    <property type="entry name" value="TRANSCRIPTION INITIATION FACTOR TFIID"/>
    <property type="match status" value="1"/>
</dbReference>
<name>A0A844SC11_9BRAD</name>
<reference evidence="1 2" key="1">
    <citation type="submission" date="2019-12" db="EMBL/GenBank/DDBJ databases">
        <title>Draft genome sequences Bradyrhizobium cajani AMBPC1010, Bradyrhizobium pachyrhizi AMBPC1040 and Bradyrhizobium yuanmingense ALSPC3051, three plant growth promoting strains isolated from nodules of Cajanus cajan L. in Dominican Republic.</title>
        <authorList>
            <person name="Flores-Felix J.D."/>
            <person name="Araujo J."/>
            <person name="Diaz-Alcantara C."/>
            <person name="Gonzalez-Andres F."/>
            <person name="Velazquez E."/>
        </authorList>
    </citation>
    <scope>NUCLEOTIDE SEQUENCE [LARGE SCALE GENOMIC DNA]</scope>
    <source>
        <strain evidence="1 2">1040</strain>
    </source>
</reference>
<dbReference type="AlphaFoldDB" id="A0A844SC11"/>
<dbReference type="Pfam" id="PF00400">
    <property type="entry name" value="WD40"/>
    <property type="match status" value="2"/>
</dbReference>
<organism evidence="1 2">
    <name type="scientific">Bradyrhizobium pachyrhizi</name>
    <dbReference type="NCBI Taxonomy" id="280333"/>
    <lineage>
        <taxon>Bacteria</taxon>
        <taxon>Pseudomonadati</taxon>
        <taxon>Pseudomonadota</taxon>
        <taxon>Alphaproteobacteria</taxon>
        <taxon>Hyphomicrobiales</taxon>
        <taxon>Nitrobacteraceae</taxon>
        <taxon>Bradyrhizobium</taxon>
    </lineage>
</organism>
<dbReference type="RefSeq" id="WP_157341638.1">
    <property type="nucleotide sequence ID" value="NZ_WQNF01000003.1"/>
</dbReference>
<gene>
    <name evidence="1" type="ORF">GPL21_05650</name>
</gene>
<accession>A0A844SC11</accession>
<dbReference type="EMBL" id="WQNF01000003">
    <property type="protein sequence ID" value="MVT64598.1"/>
    <property type="molecule type" value="Genomic_DNA"/>
</dbReference>
<protein>
    <recommendedName>
        <fullName evidence="3">Anaphase-promoting complex subunit 4 WD40 domain-containing protein</fullName>
    </recommendedName>
</protein>
<evidence type="ECO:0008006" key="3">
    <source>
        <dbReference type="Google" id="ProtNLM"/>
    </source>
</evidence>
<dbReference type="PANTHER" id="PTHR19879:SF9">
    <property type="entry name" value="TRANSCRIPTION INITIATION FACTOR TFIID SUBUNIT 5"/>
    <property type="match status" value="1"/>
</dbReference>